<reference evidence="3 4" key="1">
    <citation type="submission" date="2019-03" db="EMBL/GenBank/DDBJ databases">
        <title>Draft genome sequences of novel Actinobacteria.</title>
        <authorList>
            <person name="Sahin N."/>
            <person name="Ay H."/>
            <person name="Saygin H."/>
        </authorList>
    </citation>
    <scope>NUCLEOTIDE SEQUENCE [LARGE SCALE GENOMIC DNA]</scope>
    <source>
        <strain evidence="3 4">5K138</strain>
    </source>
</reference>
<dbReference type="PANTHER" id="PTHR43437:SF3">
    <property type="entry name" value="HYDROXYACYL-THIOESTER DEHYDRATASE TYPE 2, MITOCHONDRIAL"/>
    <property type="match status" value="1"/>
</dbReference>
<dbReference type="GO" id="GO:0019171">
    <property type="term" value="F:(3R)-hydroxyacyl-[acyl-carrier-protein] dehydratase activity"/>
    <property type="evidence" value="ECO:0007669"/>
    <property type="project" value="TreeGrafter"/>
</dbReference>
<comment type="caution">
    <text evidence="3">The sequence shown here is derived from an EMBL/GenBank/DDBJ whole genome shotgun (WGS) entry which is preliminary data.</text>
</comment>
<name>A0A4R5D6X3_9ACTN</name>
<dbReference type="Pfam" id="PF01575">
    <property type="entry name" value="MaoC_dehydratas"/>
    <property type="match status" value="1"/>
</dbReference>
<dbReference type="InterPro" id="IPR029069">
    <property type="entry name" value="HotDog_dom_sf"/>
</dbReference>
<dbReference type="InterPro" id="IPR002539">
    <property type="entry name" value="MaoC-like_dom"/>
</dbReference>
<dbReference type="GO" id="GO:0006633">
    <property type="term" value="P:fatty acid biosynthetic process"/>
    <property type="evidence" value="ECO:0007669"/>
    <property type="project" value="TreeGrafter"/>
</dbReference>
<dbReference type="EMBL" id="SMKZ01000025">
    <property type="protein sequence ID" value="TDE08357.1"/>
    <property type="molecule type" value="Genomic_DNA"/>
</dbReference>
<sequence>MGDVFGNLEIGAEEHFRKTVSESDVYLFAGLTGDFNRNHVDAEAMRGTSYGARLVHGALLLGFVSTASTAMINRSGRPAVAYGYDRVRFVAPVYFGDTIQVGYRLAELEEHRRRMTAEVTITNQHGSTVAVARHMVFFPDDDGDID</sequence>
<evidence type="ECO:0000313" key="4">
    <source>
        <dbReference type="Proteomes" id="UP000294739"/>
    </source>
</evidence>
<proteinExistence type="inferred from homology"/>
<accession>A0A4R5D6X3</accession>
<evidence type="ECO:0000259" key="2">
    <source>
        <dbReference type="Pfam" id="PF01575"/>
    </source>
</evidence>
<dbReference type="Gene3D" id="3.10.129.10">
    <property type="entry name" value="Hotdog Thioesterase"/>
    <property type="match status" value="1"/>
</dbReference>
<dbReference type="InParanoid" id="A0A4R5D6X3"/>
<protein>
    <submittedName>
        <fullName evidence="3">Dehydratase</fullName>
    </submittedName>
</protein>
<dbReference type="OrthoDB" id="9796589at2"/>
<evidence type="ECO:0000313" key="3">
    <source>
        <dbReference type="EMBL" id="TDE08357.1"/>
    </source>
</evidence>
<gene>
    <name evidence="3" type="ORF">E1269_17800</name>
</gene>
<dbReference type="InterPro" id="IPR050965">
    <property type="entry name" value="UPF0336/Enoyl-CoA_hydratase"/>
</dbReference>
<dbReference type="RefSeq" id="WP_131896937.1">
    <property type="nucleotide sequence ID" value="NZ_SMKZ01000025.1"/>
</dbReference>
<dbReference type="AlphaFoldDB" id="A0A4R5D6X3"/>
<dbReference type="Proteomes" id="UP000294739">
    <property type="component" value="Unassembled WGS sequence"/>
</dbReference>
<comment type="similarity">
    <text evidence="1">Belongs to the enoyl-CoA hydratase/isomerase family.</text>
</comment>
<dbReference type="SUPFAM" id="SSF54637">
    <property type="entry name" value="Thioesterase/thiol ester dehydrase-isomerase"/>
    <property type="match status" value="1"/>
</dbReference>
<keyword evidence="4" id="KW-1185">Reference proteome</keyword>
<evidence type="ECO:0000256" key="1">
    <source>
        <dbReference type="ARBA" id="ARBA00005254"/>
    </source>
</evidence>
<dbReference type="PANTHER" id="PTHR43437">
    <property type="entry name" value="HYDROXYACYL-THIOESTER DEHYDRATASE TYPE 2, MITOCHONDRIAL-RELATED"/>
    <property type="match status" value="1"/>
</dbReference>
<feature type="domain" description="MaoC-like" evidence="2">
    <location>
        <begin position="17"/>
        <end position="124"/>
    </location>
</feature>
<organism evidence="3 4">
    <name type="scientific">Jiangella asiatica</name>
    <dbReference type="NCBI Taxonomy" id="2530372"/>
    <lineage>
        <taxon>Bacteria</taxon>
        <taxon>Bacillati</taxon>
        <taxon>Actinomycetota</taxon>
        <taxon>Actinomycetes</taxon>
        <taxon>Jiangellales</taxon>
        <taxon>Jiangellaceae</taxon>
        <taxon>Jiangella</taxon>
    </lineage>
</organism>